<keyword evidence="1" id="KW-1133">Transmembrane helix</keyword>
<dbReference type="RefSeq" id="WP_015501341.1">
    <property type="nucleotide sequence ID" value="NC_020911.1"/>
</dbReference>
<dbReference type="Proteomes" id="UP000005307">
    <property type="component" value="Chromosome"/>
</dbReference>
<reference evidence="2 3" key="1">
    <citation type="journal article" date="2013" name="PLoS ONE">
        <title>Poles Apart: Arctic and Antarctic Octadecabacter strains Share High Genome Plasticity and a New Type of Xanthorhodopsin.</title>
        <authorList>
            <person name="Vollmers J."/>
            <person name="Voget S."/>
            <person name="Dietrich S."/>
            <person name="Gollnow K."/>
            <person name="Smits M."/>
            <person name="Meyer K."/>
            <person name="Brinkhoff T."/>
            <person name="Simon M."/>
            <person name="Daniel R."/>
        </authorList>
    </citation>
    <scope>NUCLEOTIDE SEQUENCE [LARGE SCALE GENOMIC DNA]</scope>
    <source>
        <strain evidence="2 3">307</strain>
    </source>
</reference>
<dbReference type="OrthoDB" id="8480165at2"/>
<evidence type="ECO:0000256" key="1">
    <source>
        <dbReference type="SAM" id="Phobius"/>
    </source>
</evidence>
<dbReference type="AlphaFoldDB" id="M9RB22"/>
<keyword evidence="3" id="KW-1185">Reference proteome</keyword>
<sequence length="234" mass="25627">MESSSHLFPKVALWIGRVGGAMIVALTLFVVFAVKPLPAIEINLSSADESQCIFGHPQYSDEYSHLANETSLDELVAMDGQVVFITLKLSTDISSDGPNLPTSGFGCVLGLQNLAEPIGGGMWGLIDTNQFFEVVTQVVVTLKDSDYEYEATVDLLLPSESGDFHRTSVCEKYCYALSGPMRIQSGFSSEGIAGFKLLPVNVYQNSYLTKRYECRRKVHNQLPAWIAPIACALF</sequence>
<name>M9RB22_9RHOB</name>
<dbReference type="HOGENOM" id="CLU_1184067_0_0_5"/>
<evidence type="ECO:0000313" key="2">
    <source>
        <dbReference type="EMBL" id="AGI69402.1"/>
    </source>
</evidence>
<gene>
    <name evidence="2" type="ORF">OAN307_c39740</name>
</gene>
<feature type="transmembrane region" description="Helical" evidence="1">
    <location>
        <begin position="12"/>
        <end position="34"/>
    </location>
</feature>
<protein>
    <submittedName>
        <fullName evidence="2">Uncharacterized protein</fullName>
    </submittedName>
</protein>
<proteinExistence type="predicted"/>
<evidence type="ECO:0000313" key="3">
    <source>
        <dbReference type="Proteomes" id="UP000005307"/>
    </source>
</evidence>
<keyword evidence="1" id="KW-0812">Transmembrane</keyword>
<keyword evidence="1" id="KW-0472">Membrane</keyword>
<accession>M9RB22</accession>
<dbReference type="KEGG" id="oat:OAN307_c39740"/>
<dbReference type="STRING" id="391626.OAN307_c39740"/>
<organism evidence="2 3">
    <name type="scientific">Octadecabacter antarcticus 307</name>
    <dbReference type="NCBI Taxonomy" id="391626"/>
    <lineage>
        <taxon>Bacteria</taxon>
        <taxon>Pseudomonadati</taxon>
        <taxon>Pseudomonadota</taxon>
        <taxon>Alphaproteobacteria</taxon>
        <taxon>Rhodobacterales</taxon>
        <taxon>Roseobacteraceae</taxon>
        <taxon>Octadecabacter</taxon>
    </lineage>
</organism>
<dbReference type="EMBL" id="CP003740">
    <property type="protein sequence ID" value="AGI69402.1"/>
    <property type="molecule type" value="Genomic_DNA"/>
</dbReference>